<comment type="caution">
    <text evidence="5">The sequence shown here is derived from an EMBL/GenBank/DDBJ whole genome shotgun (WGS) entry which is preliminary data.</text>
</comment>
<dbReference type="Proteomes" id="UP000266258">
    <property type="component" value="Unassembled WGS sequence"/>
</dbReference>
<accession>A0A3A1Y0X8</accession>
<feature type="region of interest" description="Disordered" evidence="1">
    <location>
        <begin position="250"/>
        <end position="288"/>
    </location>
</feature>
<dbReference type="AlphaFoldDB" id="A0A3A1Y0X8"/>
<proteinExistence type="predicted"/>
<dbReference type="PANTHER" id="PTHR30373:SF2">
    <property type="entry name" value="UPF0603 PROTEIN YGCG"/>
    <property type="match status" value="1"/>
</dbReference>
<dbReference type="InterPro" id="IPR007621">
    <property type="entry name" value="TPM_dom"/>
</dbReference>
<dbReference type="Gene3D" id="3.10.310.50">
    <property type="match status" value="1"/>
</dbReference>
<feature type="transmembrane region" description="Helical" evidence="2">
    <location>
        <begin position="188"/>
        <end position="214"/>
    </location>
</feature>
<feature type="chain" id="PRO_5017372129" description="TPM domain-containing protein" evidence="3">
    <location>
        <begin position="25"/>
        <end position="288"/>
    </location>
</feature>
<evidence type="ECO:0000259" key="4">
    <source>
        <dbReference type="Pfam" id="PF04536"/>
    </source>
</evidence>
<reference evidence="5 6" key="1">
    <citation type="submission" date="2017-08" db="EMBL/GenBank/DDBJ databases">
        <title>Reclassification of Bisgaard taxon 37 and 44.</title>
        <authorList>
            <person name="Christensen H."/>
        </authorList>
    </citation>
    <scope>NUCLEOTIDE SEQUENCE [LARGE SCALE GENOMIC DNA]</scope>
    <source>
        <strain evidence="5 6">B96_4</strain>
    </source>
</reference>
<dbReference type="Pfam" id="PF04536">
    <property type="entry name" value="TPM_phosphatase"/>
    <property type="match status" value="1"/>
</dbReference>
<keyword evidence="6" id="KW-1185">Reference proteome</keyword>
<sequence length="288" mass="31648">MILQKLKYFITFCLCLWFVPFSLAQTSLPSIPAQLTPANDYTNTLTAQQLAQLNQQLTEFNQRQQLVLVVVMVNSTGNLPIANYSFNLMNSWAIGDKTKQNGVLILIAKEDRKYFIATGPGAEGYLTDALVSSMGRRYLRSNFINENYYLGIEQTVNAIIQIANNNIPLELTTSSDIDQEQESWFDKIFPYLFFTLYIAFAVIFILSFFSNKLVKLSQKSNGKRKNFFNTLITILALVASYLQNHGNGRGGSSGRNFGGSRGSGFGGGSRGGNFGGGGSRGGGAGGSW</sequence>
<evidence type="ECO:0000313" key="5">
    <source>
        <dbReference type="EMBL" id="RIY32002.1"/>
    </source>
</evidence>
<evidence type="ECO:0000256" key="3">
    <source>
        <dbReference type="SAM" id="SignalP"/>
    </source>
</evidence>
<dbReference type="EMBL" id="NRJH01000049">
    <property type="protein sequence ID" value="RIY32002.1"/>
    <property type="molecule type" value="Genomic_DNA"/>
</dbReference>
<protein>
    <recommendedName>
        <fullName evidence="4">TPM domain-containing protein</fullName>
    </recommendedName>
</protein>
<dbReference type="OrthoDB" id="9810918at2"/>
<keyword evidence="2" id="KW-0812">Transmembrane</keyword>
<keyword evidence="3" id="KW-0732">Signal</keyword>
<name>A0A3A1Y0X8_9GAMM</name>
<dbReference type="PANTHER" id="PTHR30373">
    <property type="entry name" value="UPF0603 PROTEIN YGCG"/>
    <property type="match status" value="1"/>
</dbReference>
<keyword evidence="2" id="KW-0472">Membrane</keyword>
<gene>
    <name evidence="5" type="ORF">CJP74_05745</name>
</gene>
<evidence type="ECO:0000313" key="6">
    <source>
        <dbReference type="Proteomes" id="UP000266258"/>
    </source>
</evidence>
<evidence type="ECO:0000256" key="1">
    <source>
        <dbReference type="SAM" id="MobiDB-lite"/>
    </source>
</evidence>
<keyword evidence="2" id="KW-1133">Transmembrane helix</keyword>
<organism evidence="5 6">
    <name type="scientific">Psittacicella melopsittaci</name>
    <dbReference type="NCBI Taxonomy" id="2028576"/>
    <lineage>
        <taxon>Bacteria</taxon>
        <taxon>Pseudomonadati</taxon>
        <taxon>Pseudomonadota</taxon>
        <taxon>Gammaproteobacteria</taxon>
        <taxon>Pasteurellales</taxon>
        <taxon>Psittacicellaceae</taxon>
        <taxon>Psittacicella</taxon>
    </lineage>
</organism>
<evidence type="ECO:0000256" key="2">
    <source>
        <dbReference type="SAM" id="Phobius"/>
    </source>
</evidence>
<feature type="domain" description="TPM" evidence="4">
    <location>
        <begin position="39"/>
        <end position="161"/>
    </location>
</feature>
<feature type="signal peptide" evidence="3">
    <location>
        <begin position="1"/>
        <end position="24"/>
    </location>
</feature>
<feature type="transmembrane region" description="Helical" evidence="2">
    <location>
        <begin position="226"/>
        <end position="243"/>
    </location>
</feature>